<sequence length="544" mass="61376">MASQNNRAALVQRARSLPWIGMNISLRFGRNGCRIGQSSSGLSYHTSLYPRIPNTVSRLGIAGPFVSSAWRRVLSSRSRFDNTCWPPIDETRARTLVLCFDGTADQFDDDNSNIVNFFRLLKKDDPGRQMCYYQAGVGTYRSVHVARRGIAKLPLPYFIESFITKRLDEAFASYLHTHVQEGYNFLMQHYAVGDKICLFGFSRGAYIARALAGMLDGVGLLPQGNEQQVDFAWKMYRDHSAKGLVRAAEFKSTFSTDVEVEFMGVFDTVASVGLIPRSLPFATSSHAIHTMRQALSLDERRVKFKPSHFHIPPEISDETKSKIKLTQTGGTLTQQDAISGKTTNPEEADHGSQGGKPDIKEVWFTGGHRDVGGGNWPNNIKHSLAIIPLRWMVRECMTSNTGILFDLAHLASIGLTTSHLPLLPKVPEPDSAKPKALYGPEDALSESSDELSRNRAWWLLEYYPLRTKELDKDLRQVPGYSAPNLGRGRVIPTSFKRNLLVHRSVQYRTEKCQDYTPNACWRDQNGRIRRLDLREPDSELRIHW</sequence>
<dbReference type="Pfam" id="PF09994">
    <property type="entry name" value="T6SS_Tle1-like_cat"/>
    <property type="match status" value="1"/>
</dbReference>
<dbReference type="STRING" id="1314776.A0A166EES9"/>
<keyword evidence="4" id="KW-1185">Reference proteome</keyword>
<evidence type="ECO:0000259" key="2">
    <source>
        <dbReference type="Pfam" id="PF09994"/>
    </source>
</evidence>
<reference evidence="3 4" key="1">
    <citation type="journal article" date="2016" name="Mol. Biol. Evol.">
        <title>Comparative Genomics of Early-Diverging Mushroom-Forming Fungi Provides Insights into the Origins of Lignocellulose Decay Capabilities.</title>
        <authorList>
            <person name="Nagy L.G."/>
            <person name="Riley R."/>
            <person name="Tritt A."/>
            <person name="Adam C."/>
            <person name="Daum C."/>
            <person name="Floudas D."/>
            <person name="Sun H."/>
            <person name="Yadav J.S."/>
            <person name="Pangilinan J."/>
            <person name="Larsson K.H."/>
            <person name="Matsuura K."/>
            <person name="Barry K."/>
            <person name="Labutti K."/>
            <person name="Kuo R."/>
            <person name="Ohm R.A."/>
            <person name="Bhattacharya S.S."/>
            <person name="Shirouzu T."/>
            <person name="Yoshinaga Y."/>
            <person name="Martin F.M."/>
            <person name="Grigoriev I.V."/>
            <person name="Hibbett D.S."/>
        </authorList>
    </citation>
    <scope>NUCLEOTIDE SEQUENCE [LARGE SCALE GENOMIC DNA]</scope>
    <source>
        <strain evidence="3 4">HHB10207 ss-3</strain>
    </source>
</reference>
<protein>
    <recommendedName>
        <fullName evidence="2">T6SS Phospholipase effector Tle1-like catalytic domain-containing protein</fullName>
    </recommendedName>
</protein>
<dbReference type="OrthoDB" id="3162439at2759"/>
<evidence type="ECO:0000313" key="3">
    <source>
        <dbReference type="EMBL" id="KZT39515.1"/>
    </source>
</evidence>
<dbReference type="SUPFAM" id="SSF53474">
    <property type="entry name" value="alpha/beta-Hydrolases"/>
    <property type="match status" value="1"/>
</dbReference>
<dbReference type="EMBL" id="KV428045">
    <property type="protein sequence ID" value="KZT39515.1"/>
    <property type="molecule type" value="Genomic_DNA"/>
</dbReference>
<proteinExistence type="predicted"/>
<dbReference type="PANTHER" id="PTHR33840:SF2">
    <property type="entry name" value="TLE1 PHOSPHOLIPASE DOMAIN-CONTAINING PROTEIN"/>
    <property type="match status" value="1"/>
</dbReference>
<dbReference type="InterPro" id="IPR029058">
    <property type="entry name" value="AB_hydrolase_fold"/>
</dbReference>
<feature type="domain" description="T6SS Phospholipase effector Tle1-like catalytic" evidence="2">
    <location>
        <begin position="94"/>
        <end position="395"/>
    </location>
</feature>
<dbReference type="AlphaFoldDB" id="A0A166EES9"/>
<dbReference type="Proteomes" id="UP000076798">
    <property type="component" value="Unassembled WGS sequence"/>
</dbReference>
<dbReference type="PANTHER" id="PTHR33840">
    <property type="match status" value="1"/>
</dbReference>
<gene>
    <name evidence="3" type="ORF">SISSUDRAFT_1003412</name>
</gene>
<organism evidence="3 4">
    <name type="scientific">Sistotremastrum suecicum HHB10207 ss-3</name>
    <dbReference type="NCBI Taxonomy" id="1314776"/>
    <lineage>
        <taxon>Eukaryota</taxon>
        <taxon>Fungi</taxon>
        <taxon>Dikarya</taxon>
        <taxon>Basidiomycota</taxon>
        <taxon>Agaricomycotina</taxon>
        <taxon>Agaricomycetes</taxon>
        <taxon>Sistotremastrales</taxon>
        <taxon>Sistotremastraceae</taxon>
        <taxon>Sistotremastrum</taxon>
    </lineage>
</organism>
<dbReference type="InterPro" id="IPR018712">
    <property type="entry name" value="Tle1-like_cat"/>
</dbReference>
<feature type="region of interest" description="Disordered" evidence="1">
    <location>
        <begin position="327"/>
        <end position="358"/>
    </location>
</feature>
<feature type="compositionally biased region" description="Polar residues" evidence="1">
    <location>
        <begin position="336"/>
        <end position="345"/>
    </location>
</feature>
<accession>A0A166EES9</accession>
<evidence type="ECO:0000256" key="1">
    <source>
        <dbReference type="SAM" id="MobiDB-lite"/>
    </source>
</evidence>
<name>A0A166EES9_9AGAM</name>
<evidence type="ECO:0000313" key="4">
    <source>
        <dbReference type="Proteomes" id="UP000076798"/>
    </source>
</evidence>